<evidence type="ECO:0000256" key="2">
    <source>
        <dbReference type="ARBA" id="ARBA00022692"/>
    </source>
</evidence>
<feature type="transmembrane region" description="Helical" evidence="5">
    <location>
        <begin position="178"/>
        <end position="203"/>
    </location>
</feature>
<dbReference type="GeneID" id="1444143"/>
<dbReference type="InterPro" id="IPR001478">
    <property type="entry name" value="PDZ"/>
</dbReference>
<reference evidence="7 8" key="1">
    <citation type="journal article" date="1998" name="DNA Res.">
        <title>Complete sequence and gene organization of the genome of a hyper-thermophilic archaebacterium, Pyrococcus horikoshii OT3.</title>
        <authorList>
            <person name="Kawarabayasi Y."/>
            <person name="Sawada M."/>
            <person name="Horikawa H."/>
            <person name="Haikawa Y."/>
            <person name="Hino Y."/>
            <person name="Yamamoto S."/>
            <person name="Sekine M."/>
            <person name="Baba S."/>
            <person name="Kosugi H."/>
            <person name="Hosoyama A."/>
            <person name="Nagai Y."/>
            <person name="Sakai M."/>
            <person name="Ogura K."/>
            <person name="Otuka R."/>
            <person name="Nakazawa H."/>
            <person name="Takamiya M."/>
            <person name="Ohfuku Y."/>
            <person name="Funahashi T."/>
            <person name="Tanaka T."/>
            <person name="Kudoh Y."/>
            <person name="Yamazaki J."/>
            <person name="Kushida N."/>
            <person name="Oguchi A."/>
            <person name="Aoki K."/>
            <person name="Nakamura Y."/>
            <person name="Robb T.F."/>
            <person name="Horikoshi K."/>
            <person name="Masuchi Y."/>
            <person name="Shizuya H."/>
            <person name="Kikuchi H."/>
        </authorList>
    </citation>
    <scope>NUCLEOTIDE SEQUENCE [LARGE SCALE GENOMIC DNA]</scope>
    <source>
        <strain evidence="8">ATCC 700860 / DSM 12428 / JCM 9974 / NBRC 100139 / OT-3</strain>
    </source>
</reference>
<dbReference type="PANTHER" id="PTHR13325:SF3">
    <property type="entry name" value="MEMBRANE-BOUND TRANSCRIPTION FACTOR SITE-2 PROTEASE"/>
    <property type="match status" value="1"/>
</dbReference>
<dbReference type="GO" id="GO:0004222">
    <property type="term" value="F:metalloendopeptidase activity"/>
    <property type="evidence" value="ECO:0007669"/>
    <property type="project" value="InterPro"/>
</dbReference>
<dbReference type="KEGG" id="pho:PH0256"/>
<keyword evidence="4 5" id="KW-0472">Membrane</keyword>
<dbReference type="GO" id="GO:0005737">
    <property type="term" value="C:cytoplasm"/>
    <property type="evidence" value="ECO:0007669"/>
    <property type="project" value="TreeGrafter"/>
</dbReference>
<dbReference type="PIR" id="A71450">
    <property type="entry name" value="A71450"/>
</dbReference>
<evidence type="ECO:0000256" key="4">
    <source>
        <dbReference type="ARBA" id="ARBA00023136"/>
    </source>
</evidence>
<proteinExistence type="predicted"/>
<evidence type="ECO:0000256" key="3">
    <source>
        <dbReference type="ARBA" id="ARBA00022989"/>
    </source>
</evidence>
<dbReference type="GO" id="GO:0031293">
    <property type="term" value="P:membrane protein intracellular domain proteolysis"/>
    <property type="evidence" value="ECO:0007669"/>
    <property type="project" value="TreeGrafter"/>
</dbReference>
<organism evidence="7 8">
    <name type="scientific">Pyrococcus horikoshii (strain ATCC 700860 / DSM 12428 / JCM 9974 / NBRC 100139 / OT-3)</name>
    <dbReference type="NCBI Taxonomy" id="70601"/>
    <lineage>
        <taxon>Archaea</taxon>
        <taxon>Methanobacteriati</taxon>
        <taxon>Methanobacteriota</taxon>
        <taxon>Thermococci</taxon>
        <taxon>Thermococcales</taxon>
        <taxon>Thermococcaceae</taxon>
        <taxon>Pyrococcus</taxon>
    </lineage>
</organism>
<dbReference type="SUPFAM" id="SSF50156">
    <property type="entry name" value="PDZ domain-like"/>
    <property type="match status" value="1"/>
</dbReference>
<dbReference type="InterPro" id="IPR008915">
    <property type="entry name" value="Peptidase_M50"/>
</dbReference>
<feature type="transmembrane region" description="Helical" evidence="5">
    <location>
        <begin position="351"/>
        <end position="372"/>
    </location>
</feature>
<feature type="transmembrane region" description="Helical" evidence="5">
    <location>
        <begin position="6"/>
        <end position="25"/>
    </location>
</feature>
<dbReference type="InterPro" id="IPR001193">
    <property type="entry name" value="MBTPS2"/>
</dbReference>
<dbReference type="PANTHER" id="PTHR13325">
    <property type="entry name" value="PROTEASE M50 MEMBRANE-BOUND TRANSCRIPTION FACTOR SITE 2 PROTEASE"/>
    <property type="match status" value="1"/>
</dbReference>
<feature type="transmembrane region" description="Helical" evidence="5">
    <location>
        <begin position="311"/>
        <end position="331"/>
    </location>
</feature>
<dbReference type="Proteomes" id="UP000000752">
    <property type="component" value="Chromosome"/>
</dbReference>
<dbReference type="EMBL" id="BA000001">
    <property type="protein sequence ID" value="BAA29328.1"/>
    <property type="molecule type" value="Genomic_DNA"/>
</dbReference>
<keyword evidence="2 5" id="KW-0812">Transmembrane</keyword>
<evidence type="ECO:0000256" key="5">
    <source>
        <dbReference type="SAM" id="Phobius"/>
    </source>
</evidence>
<dbReference type="GO" id="GO:0016020">
    <property type="term" value="C:membrane"/>
    <property type="evidence" value="ECO:0007669"/>
    <property type="project" value="InterPro"/>
</dbReference>
<dbReference type="Gene3D" id="2.30.42.10">
    <property type="match status" value="1"/>
</dbReference>
<name>O57994_PYRHO</name>
<dbReference type="InterPro" id="IPR041489">
    <property type="entry name" value="PDZ_6"/>
</dbReference>
<dbReference type="Pfam" id="PF02163">
    <property type="entry name" value="Peptidase_M50"/>
    <property type="match status" value="1"/>
</dbReference>
<dbReference type="PRINTS" id="PR01000">
    <property type="entry name" value="SREBPS2PTASE"/>
</dbReference>
<dbReference type="RefSeq" id="WP_010884356.1">
    <property type="nucleotide sequence ID" value="NC_000961.1"/>
</dbReference>
<dbReference type="eggNOG" id="arCOG04064">
    <property type="taxonomic scope" value="Archaea"/>
</dbReference>
<feature type="transmembrane region" description="Helical" evidence="5">
    <location>
        <begin position="64"/>
        <end position="85"/>
    </location>
</feature>
<dbReference type="GO" id="GO:0012505">
    <property type="term" value="C:endomembrane system"/>
    <property type="evidence" value="ECO:0007669"/>
    <property type="project" value="UniProtKB-SubCell"/>
</dbReference>
<evidence type="ECO:0000313" key="8">
    <source>
        <dbReference type="Proteomes" id="UP000000752"/>
    </source>
</evidence>
<dbReference type="SMART" id="SM00228">
    <property type="entry name" value="PDZ"/>
    <property type="match status" value="1"/>
</dbReference>
<evidence type="ECO:0000256" key="1">
    <source>
        <dbReference type="ARBA" id="ARBA00004127"/>
    </source>
</evidence>
<accession>O57994</accession>
<dbReference type="InterPro" id="IPR036034">
    <property type="entry name" value="PDZ_sf"/>
</dbReference>
<evidence type="ECO:0000313" key="7">
    <source>
        <dbReference type="EMBL" id="BAA29328.1"/>
    </source>
</evidence>
<dbReference type="CDD" id="cd06159">
    <property type="entry name" value="S2P-M50_PDZ_Arch"/>
    <property type="match status" value="1"/>
</dbReference>
<keyword evidence="3 5" id="KW-1133">Transmembrane helix</keyword>
<dbReference type="PROSITE" id="PS50106">
    <property type="entry name" value="PDZ"/>
    <property type="match status" value="1"/>
</dbReference>
<dbReference type="AlphaFoldDB" id="O57994"/>
<comment type="subcellular location">
    <subcellularLocation>
        <location evidence="1">Endomembrane system</location>
        <topology evidence="1">Multi-pass membrane protein</topology>
    </subcellularLocation>
</comment>
<dbReference type="EnsemblBacteria" id="BAA29328">
    <property type="protein sequence ID" value="BAA29328"/>
    <property type="gene ID" value="BAA29328"/>
</dbReference>
<dbReference type="Pfam" id="PF17820">
    <property type="entry name" value="PDZ_6"/>
    <property type="match status" value="1"/>
</dbReference>
<dbReference type="STRING" id="70601.gene:9377172"/>
<feature type="domain" description="PDZ" evidence="6">
    <location>
        <begin position="198"/>
        <end position="262"/>
    </location>
</feature>
<evidence type="ECO:0000259" key="6">
    <source>
        <dbReference type="PROSITE" id="PS50106"/>
    </source>
</evidence>
<gene>
    <name evidence="7" type="ordered locus">PH0256</name>
</gene>
<sequence length="377" mass="41845">MGLLGTLTYAILGILIFWALISILGTSMRSESLEIAPFQIIWRTKKFINFIDRIGRKYQRFWKIYGDLGIITGFGGMIFVLYYFAKQAYNIIRPIKPVTMPSVQLVIPGVTIPLVYGLIALAILVIVHELSHGFVARSEDIPLKSVGLLLFIIIPGAFVEPDEDQLKKAPLRSRLRVFGAGSFANFVVALISLLLVNGIALAFEPHGVEIAGTIKDSPAYNVLQKGDVIIGINGMKIETLEEFMEFMNKTRPNEEITLTVIRNKKIINISIILGEHPERAGKGFIGIYPTQHWISKIGFDKPLTIVLTTFYWIYVLNFGVGLMNLLPVIPLDGGRMLIDTLTELSPKFGKAIGYSIMLISLLLLGINLIPAIRGFVG</sequence>
<keyword evidence="8" id="KW-1185">Reference proteome</keyword>
<feature type="transmembrane region" description="Helical" evidence="5">
    <location>
        <begin position="105"/>
        <end position="129"/>
    </location>
</feature>
<protein>
    <recommendedName>
        <fullName evidence="6">PDZ domain-containing protein</fullName>
    </recommendedName>
</protein>